<dbReference type="RefSeq" id="WP_216958723.1">
    <property type="nucleotide sequence ID" value="NZ_JAHOPB010000001.1"/>
</dbReference>
<dbReference type="Pfam" id="PF00483">
    <property type="entry name" value="NTP_transferase"/>
    <property type="match status" value="1"/>
</dbReference>
<dbReference type="PANTHER" id="PTHR43584">
    <property type="entry name" value="NUCLEOTIDYL TRANSFERASE"/>
    <property type="match status" value="1"/>
</dbReference>
<gene>
    <name evidence="3" type="ORF">KQ910_09415</name>
</gene>
<dbReference type="PANTHER" id="PTHR43584:SF8">
    <property type="entry name" value="N-ACETYLMURAMATE ALPHA-1-PHOSPHATE URIDYLYLTRANSFERASE"/>
    <property type="match status" value="1"/>
</dbReference>
<feature type="domain" description="Nucleotidyl transferase" evidence="2">
    <location>
        <begin position="5"/>
        <end position="120"/>
    </location>
</feature>
<proteinExistence type="predicted"/>
<comment type="caution">
    <text evidence="3">The sequence shown here is derived from an EMBL/GenBank/DDBJ whole genome shotgun (WGS) entry which is preliminary data.</text>
</comment>
<evidence type="ECO:0000256" key="1">
    <source>
        <dbReference type="ARBA" id="ARBA00022679"/>
    </source>
</evidence>
<dbReference type="InterPro" id="IPR050065">
    <property type="entry name" value="GlmU-like"/>
</dbReference>
<sequence length="230" mass="25422">MIRSAMILAAGRGERMRPLTDSIPKPLIPVAGRSMLERTMDRLDRSGVQNVVVNVHHLGNQIAERIGGRARIIREDRLLETGGSVRNALPLLGNAPFFVLNGDGLWRDGPESMLGRLAEKWDPNRMDALLLLHPLAKAIGREEKDRGDYYLEPDGRARHRGSAETAPYLFASISVCDSRLFNGSPEGPFSLLKLWTRSQQAGRLYGVVHDGDWFHIGTPAALAEAERVLG</sequence>
<dbReference type="InterPro" id="IPR005835">
    <property type="entry name" value="NTP_transferase_dom"/>
</dbReference>
<dbReference type="EMBL" id="JAHOPB010000001">
    <property type="protein sequence ID" value="MBU8873982.1"/>
    <property type="molecule type" value="Genomic_DNA"/>
</dbReference>
<keyword evidence="1" id="KW-0808">Transferase</keyword>
<evidence type="ECO:0000259" key="2">
    <source>
        <dbReference type="Pfam" id="PF00483"/>
    </source>
</evidence>
<accession>A0ABS6IHB8</accession>
<keyword evidence="4" id="KW-1185">Reference proteome</keyword>
<evidence type="ECO:0000313" key="3">
    <source>
        <dbReference type="EMBL" id="MBU8873982.1"/>
    </source>
</evidence>
<evidence type="ECO:0000313" key="4">
    <source>
        <dbReference type="Proteomes" id="UP000727907"/>
    </source>
</evidence>
<reference evidence="3 4" key="1">
    <citation type="submission" date="2021-06" db="EMBL/GenBank/DDBJ databases">
        <authorList>
            <person name="Lee D.H."/>
        </authorList>
    </citation>
    <scope>NUCLEOTIDE SEQUENCE [LARGE SCALE GENOMIC DNA]</scope>
    <source>
        <strain evidence="3 4">MMS21-HV4-11</strain>
    </source>
</reference>
<name>A0ABS6IHB8_9HYPH</name>
<dbReference type="Proteomes" id="UP000727907">
    <property type="component" value="Unassembled WGS sequence"/>
</dbReference>
<protein>
    <submittedName>
        <fullName evidence="3">Nucleotidyltransferase family protein</fullName>
    </submittedName>
</protein>
<organism evidence="3 4">
    <name type="scientific">Reyranella humidisoli</name>
    <dbReference type="NCBI Taxonomy" id="2849149"/>
    <lineage>
        <taxon>Bacteria</taxon>
        <taxon>Pseudomonadati</taxon>
        <taxon>Pseudomonadota</taxon>
        <taxon>Alphaproteobacteria</taxon>
        <taxon>Hyphomicrobiales</taxon>
        <taxon>Reyranellaceae</taxon>
        <taxon>Reyranella</taxon>
    </lineage>
</organism>
<dbReference type="CDD" id="cd06422">
    <property type="entry name" value="NTP_transferase_like_1"/>
    <property type="match status" value="1"/>
</dbReference>